<dbReference type="Gene3D" id="2.60.40.630">
    <property type="entry name" value="STAT transcription factor, DNA-binding domain"/>
    <property type="match status" value="1"/>
</dbReference>
<keyword evidence="6 12" id="KW-0727">SH2 domain</keyword>
<evidence type="ECO:0000313" key="15">
    <source>
        <dbReference type="EMBL" id="KAF6724741.1"/>
    </source>
</evidence>
<dbReference type="EMBL" id="WKFB01000384">
    <property type="protein sequence ID" value="KAF6724741.1"/>
    <property type="molecule type" value="Genomic_DNA"/>
</dbReference>
<evidence type="ECO:0000256" key="3">
    <source>
        <dbReference type="ARBA" id="ARBA00005586"/>
    </source>
</evidence>
<dbReference type="FunFam" id="2.60.40.630:FF:000003">
    <property type="entry name" value="Signal transducer and transcription activator 6"/>
    <property type="match status" value="1"/>
</dbReference>
<dbReference type="GO" id="GO:0016887">
    <property type="term" value="F:ATP hydrolysis activity"/>
    <property type="evidence" value="ECO:0007669"/>
    <property type="project" value="InterPro"/>
</dbReference>
<dbReference type="SMART" id="SM00382">
    <property type="entry name" value="AAA"/>
    <property type="match status" value="1"/>
</dbReference>
<dbReference type="Proteomes" id="UP000646548">
    <property type="component" value="Unassembled WGS sequence"/>
</dbReference>
<dbReference type="Pfam" id="PF02865">
    <property type="entry name" value="STAT_int"/>
    <property type="match status" value="1"/>
</dbReference>
<dbReference type="SMART" id="SM00964">
    <property type="entry name" value="STAT_int"/>
    <property type="match status" value="1"/>
</dbReference>
<evidence type="ECO:0000256" key="2">
    <source>
        <dbReference type="ARBA" id="ARBA00004496"/>
    </source>
</evidence>
<evidence type="ECO:0000313" key="16">
    <source>
        <dbReference type="Proteomes" id="UP000646548"/>
    </source>
</evidence>
<keyword evidence="9" id="KW-0010">Activator</keyword>
<keyword evidence="4" id="KW-0963">Cytoplasm</keyword>
<dbReference type="Pfam" id="PF02864">
    <property type="entry name" value="STAT_bind"/>
    <property type="match status" value="1"/>
</dbReference>
<comment type="subcellular location">
    <subcellularLocation>
        <location evidence="2">Cytoplasm</location>
    </subcellularLocation>
    <subcellularLocation>
        <location evidence="1">Nucleus</location>
    </subcellularLocation>
</comment>
<dbReference type="InterPro" id="IPR000980">
    <property type="entry name" value="SH2"/>
</dbReference>
<name>A0A834F8F8_ORYME</name>
<feature type="region of interest" description="Disordered" evidence="13">
    <location>
        <begin position="309"/>
        <end position="373"/>
    </location>
</feature>
<evidence type="ECO:0000256" key="13">
    <source>
        <dbReference type="SAM" id="MobiDB-lite"/>
    </source>
</evidence>
<dbReference type="InterPro" id="IPR008967">
    <property type="entry name" value="p53-like_TF_DNA-bd_sf"/>
</dbReference>
<keyword evidence="11" id="KW-0539">Nucleus</keyword>
<proteinExistence type="inferred from homology"/>
<dbReference type="GO" id="GO:0001228">
    <property type="term" value="F:DNA-binding transcription activator activity, RNA polymerase II-specific"/>
    <property type="evidence" value="ECO:0007669"/>
    <property type="project" value="UniProtKB-ARBA"/>
</dbReference>
<dbReference type="InterPro" id="IPR012345">
    <property type="entry name" value="STAT_TF_DNA-bd_N"/>
</dbReference>
<comment type="similarity">
    <text evidence="3">Belongs to the transcription factor STAT family.</text>
</comment>
<dbReference type="InterPro" id="IPR036860">
    <property type="entry name" value="SH2_dom_sf"/>
</dbReference>
<dbReference type="SUPFAM" id="SSF49417">
    <property type="entry name" value="p53-like transcription factors"/>
    <property type="match status" value="1"/>
</dbReference>
<dbReference type="Gene3D" id="3.30.505.10">
    <property type="entry name" value="SH2 domain"/>
    <property type="match status" value="1"/>
</dbReference>
<dbReference type="PANTHER" id="PTHR11801">
    <property type="entry name" value="SIGNAL TRANSDUCER AND ACTIVATOR OF TRANSCRIPTION"/>
    <property type="match status" value="1"/>
</dbReference>
<feature type="region of interest" description="Disordered" evidence="13">
    <location>
        <begin position="26"/>
        <end position="47"/>
    </location>
</feature>
<reference evidence="15" key="1">
    <citation type="journal article" name="BMC Genomics">
        <title>Long-read sequencing and de novo genome assembly of marine medaka (Oryzias melastigma).</title>
        <authorList>
            <person name="Liang P."/>
            <person name="Saqib H.S.A."/>
            <person name="Ni X."/>
            <person name="Shen Y."/>
        </authorList>
    </citation>
    <scope>NUCLEOTIDE SEQUENCE</scope>
    <source>
        <strain evidence="15">Bigg-433</strain>
    </source>
</reference>
<dbReference type="Pfam" id="PF00017">
    <property type="entry name" value="SH2"/>
    <property type="match status" value="1"/>
</dbReference>
<dbReference type="SUPFAM" id="SSF47655">
    <property type="entry name" value="STAT"/>
    <property type="match status" value="1"/>
</dbReference>
<dbReference type="SUPFAM" id="SSF55550">
    <property type="entry name" value="SH2 domain"/>
    <property type="match status" value="1"/>
</dbReference>
<feature type="compositionally biased region" description="Polar residues" evidence="13">
    <location>
        <begin position="26"/>
        <end position="41"/>
    </location>
</feature>
<feature type="compositionally biased region" description="Polar residues" evidence="13">
    <location>
        <begin position="268"/>
        <end position="281"/>
    </location>
</feature>
<sequence>MLSPIVPYSLLKMHWNPEHAQSLSQWPEQHLDVSSTTSSPAHKSELYSGRNRSSYSYAWANDDISALTASNLLKRYAEKYAGVLDSPYDRTPSVSTYPEPGAFGGLNGQKTELEPWPLTHSTDASYPLIPPGGHESLSGSKTVATSAGVSSVSVVNSNLSDSGYSGSSSCSGSSEYPSSYNGTYLTSGFCPQPNTALPPASLHSLQSTPTLVPSYSPSTPVYNYPPSTYPPQTSLGASYSHPSATYLASGLPAPTPVPPRPTLVGGTYNYQSTNLSASESGGTLKRKAFEMTVEEEDSGDRSRYRKYSYDPLKAGGHSPYSVNDKAECRGNGFSGSSSTDSQSFKPSKPSSQPLVSPQFGAGGEYSPPAGMTGDNVVAEQAFTQQQQHRSQALKRPSLCTPTVETLKSPDHRLLEFVRGELLDPSPALGWSELVGLSHVKAALEEDLLWPVLRPSPVVQPPKTVLLFGPRGGGKTTLTRSLASQLGASFYRVSGAMLASKGKHEAEHILHSLLQVAEAQQPSVVLLSQVEAMEEEELRQVLLTTLEKAQMGTTGLLILVCATGRPDLLQDAIHRSFAKRYHVGLPDVGMRRQVLLQALNPQGLSLNERELSTVLQRTEGFSVWELLQLSQQALTSASSSTRALHSLTTSPKPPDFTDFENAFCKLYFIMDQWTKIAHILQMLPPDSVQSLYPPNTFPIEARYYAAEWIDNQRWEDYSLDRPEMENNARELLNITRMELQKIANQLNVVEKMKLLHVTNNMCNYSSNALQFAVLVRDILRKERELINSADPSNVSIQTPEYNSTGTSFLEAKVHELMSLRQATHSQQEELNWEKQNLDTLEKQIRQGDQSKVKTANICKQHTMKLEFEIDQLITRRARCMEECVNSLQTCQMDYLRNLEEWKFAQHKSFVGFPFNDNLLPLQTWSEQLLWVIETLRGELTLIATPLPTCQLQLEKLLQSLFDNSLIVEKQPPQVIKTQSKFSTAVRCLLGEKVVPGKPVVIKAQVINELQAKNLGNMPSEIVAELINNQSILEKNPGNKTTCATFRNMSVKKIKRADRKGSESVTEEKFAILFSTEILYNGCSTPYMIQMISLPVVITVHGSQDSNALATILWDCAFARPERVPFAVPDYVSWREMCKTLNYKFISEVNTSHNLDKFNQHFLAQKIFDKPEFNGDFGEMMVSWAQFNKEVLPGRAFTFWQWFEGVTELSKRHLSPYWNDGLIFGFIGKHHLHMILNDSPTGTFLLRFSDSEIGGITIAYVSAGVGGQKIQNIQPFCKKDLEIRNLADRIGDIAEISYLYPNISKFEAFGKYITGLPLRPPDGYLPATLQTKVVA</sequence>
<dbReference type="Gene3D" id="1.10.238.10">
    <property type="entry name" value="EF-hand"/>
    <property type="match status" value="1"/>
</dbReference>
<evidence type="ECO:0000256" key="7">
    <source>
        <dbReference type="ARBA" id="ARBA00023015"/>
    </source>
</evidence>
<accession>A0A834F8F8</accession>
<dbReference type="GO" id="GO:0005524">
    <property type="term" value="F:ATP binding"/>
    <property type="evidence" value="ECO:0007669"/>
    <property type="project" value="InterPro"/>
</dbReference>
<dbReference type="PROSITE" id="PS50001">
    <property type="entry name" value="SH2"/>
    <property type="match status" value="1"/>
</dbReference>
<dbReference type="SUPFAM" id="SSF48092">
    <property type="entry name" value="Transcription factor STAT-4 N-domain"/>
    <property type="match status" value="1"/>
</dbReference>
<dbReference type="InterPro" id="IPR013801">
    <property type="entry name" value="STAT_TF_DNA-bd"/>
</dbReference>
<evidence type="ECO:0000256" key="6">
    <source>
        <dbReference type="ARBA" id="ARBA00022999"/>
    </source>
</evidence>
<gene>
    <name evidence="15" type="ORF">FQA47_009721</name>
</gene>
<organism evidence="15 16">
    <name type="scientific">Oryzias melastigma</name>
    <name type="common">Marine medaka</name>
    <dbReference type="NCBI Taxonomy" id="30732"/>
    <lineage>
        <taxon>Eukaryota</taxon>
        <taxon>Metazoa</taxon>
        <taxon>Chordata</taxon>
        <taxon>Craniata</taxon>
        <taxon>Vertebrata</taxon>
        <taxon>Euteleostomi</taxon>
        <taxon>Actinopterygii</taxon>
        <taxon>Neopterygii</taxon>
        <taxon>Teleostei</taxon>
        <taxon>Neoteleostei</taxon>
        <taxon>Acanthomorphata</taxon>
        <taxon>Ovalentaria</taxon>
        <taxon>Atherinomorphae</taxon>
        <taxon>Beloniformes</taxon>
        <taxon>Adrianichthyidae</taxon>
        <taxon>Oryziinae</taxon>
        <taxon>Oryzias</taxon>
    </lineage>
</organism>
<dbReference type="Pfam" id="PF01017">
    <property type="entry name" value="STAT_alpha"/>
    <property type="match status" value="1"/>
</dbReference>
<evidence type="ECO:0000256" key="11">
    <source>
        <dbReference type="ARBA" id="ARBA00023242"/>
    </source>
</evidence>
<evidence type="ECO:0000256" key="10">
    <source>
        <dbReference type="ARBA" id="ARBA00023163"/>
    </source>
</evidence>
<dbReference type="InterPro" id="IPR036535">
    <property type="entry name" value="STAT_N_sf"/>
</dbReference>
<dbReference type="GO" id="GO:0000977">
    <property type="term" value="F:RNA polymerase II transcription regulatory region sequence-specific DNA binding"/>
    <property type="evidence" value="ECO:0007669"/>
    <property type="project" value="UniProtKB-ARBA"/>
</dbReference>
<dbReference type="InterPro" id="IPR027417">
    <property type="entry name" value="P-loop_NTPase"/>
</dbReference>
<evidence type="ECO:0000256" key="9">
    <source>
        <dbReference type="ARBA" id="ARBA00023159"/>
    </source>
</evidence>
<keyword evidence="10" id="KW-0804">Transcription</keyword>
<comment type="caution">
    <text evidence="15">The sequence shown here is derived from an EMBL/GenBank/DDBJ whole genome shotgun (WGS) entry which is preliminary data.</text>
</comment>
<keyword evidence="5" id="KW-0597">Phosphoprotein</keyword>
<dbReference type="GO" id="GO:0005634">
    <property type="term" value="C:nucleus"/>
    <property type="evidence" value="ECO:0007669"/>
    <property type="project" value="UniProtKB-SubCell"/>
</dbReference>
<dbReference type="FunFam" id="1.10.238.10:FF:000029">
    <property type="entry name" value="Signal transducer and transcription activator 6"/>
    <property type="match status" value="1"/>
</dbReference>
<dbReference type="Pfam" id="PF00004">
    <property type="entry name" value="AAA"/>
    <property type="match status" value="1"/>
</dbReference>
<dbReference type="SUPFAM" id="SSF52540">
    <property type="entry name" value="P-loop containing nucleoside triphosphate hydrolases"/>
    <property type="match status" value="1"/>
</dbReference>
<dbReference type="GO" id="GO:0007166">
    <property type="term" value="P:cell surface receptor signaling pathway"/>
    <property type="evidence" value="ECO:0007669"/>
    <property type="project" value="UniProtKB-ARBA"/>
</dbReference>
<dbReference type="InterPro" id="IPR003959">
    <property type="entry name" value="ATPase_AAA_core"/>
</dbReference>
<evidence type="ECO:0000256" key="8">
    <source>
        <dbReference type="ARBA" id="ARBA00023125"/>
    </source>
</evidence>
<keyword evidence="7" id="KW-0805">Transcription regulation</keyword>
<evidence type="ECO:0000256" key="5">
    <source>
        <dbReference type="ARBA" id="ARBA00022553"/>
    </source>
</evidence>
<dbReference type="FunFam" id="3.30.505.10:FF:000126">
    <property type="entry name" value="Signal transducer and activator of transcription"/>
    <property type="match status" value="1"/>
</dbReference>
<evidence type="ECO:0000259" key="14">
    <source>
        <dbReference type="PROSITE" id="PS50001"/>
    </source>
</evidence>
<feature type="domain" description="SH2" evidence="14">
    <location>
        <begin position="1216"/>
        <end position="1311"/>
    </location>
</feature>
<dbReference type="InterPro" id="IPR003593">
    <property type="entry name" value="AAA+_ATPase"/>
</dbReference>
<feature type="compositionally biased region" description="Low complexity" evidence="13">
    <location>
        <begin position="334"/>
        <end position="353"/>
    </location>
</feature>
<dbReference type="Gene3D" id="1.20.1050.20">
    <property type="entry name" value="STAT transcription factor, all-alpha domain"/>
    <property type="match status" value="1"/>
</dbReference>
<dbReference type="Gene3D" id="1.10.8.60">
    <property type="match status" value="1"/>
</dbReference>
<dbReference type="InterPro" id="IPR013799">
    <property type="entry name" value="STAT_TF_prot_interaction"/>
</dbReference>
<protein>
    <submittedName>
        <fullName evidence="15">Signal transducer and activator of transcription 5B</fullName>
    </submittedName>
</protein>
<dbReference type="Pfam" id="PF21354">
    <property type="entry name" value="STAT_linker"/>
    <property type="match status" value="1"/>
</dbReference>
<evidence type="ECO:0000256" key="1">
    <source>
        <dbReference type="ARBA" id="ARBA00004123"/>
    </source>
</evidence>
<dbReference type="Gene3D" id="3.40.50.300">
    <property type="entry name" value="P-loop containing nucleotide triphosphate hydrolases"/>
    <property type="match status" value="1"/>
</dbReference>
<dbReference type="InterPro" id="IPR001217">
    <property type="entry name" value="STAT"/>
</dbReference>
<feature type="region of interest" description="Disordered" evidence="13">
    <location>
        <begin position="251"/>
        <end position="282"/>
    </location>
</feature>
<keyword evidence="8" id="KW-0238">DNA-binding</keyword>
<dbReference type="Gene3D" id="1.10.532.10">
    <property type="entry name" value="STAT transcription factor, N-terminal domain"/>
    <property type="match status" value="1"/>
</dbReference>
<dbReference type="InterPro" id="IPR013800">
    <property type="entry name" value="STAT_TF_alpha"/>
</dbReference>
<evidence type="ECO:0000256" key="4">
    <source>
        <dbReference type="ARBA" id="ARBA00022490"/>
    </source>
</evidence>
<dbReference type="GO" id="GO:0005737">
    <property type="term" value="C:cytoplasm"/>
    <property type="evidence" value="ECO:0007669"/>
    <property type="project" value="UniProtKB-SubCell"/>
</dbReference>
<dbReference type="InterPro" id="IPR048988">
    <property type="entry name" value="STAT_linker"/>
</dbReference>
<dbReference type="InterPro" id="IPR015988">
    <property type="entry name" value="STAT_TF_CC"/>
</dbReference>
<evidence type="ECO:0000256" key="12">
    <source>
        <dbReference type="PROSITE-ProRule" id="PRU00191"/>
    </source>
</evidence>